<dbReference type="Pfam" id="PF13966">
    <property type="entry name" value="zf-RVT"/>
    <property type="match status" value="1"/>
</dbReference>
<organism evidence="2">
    <name type="scientific">Tanacetum cinerariifolium</name>
    <name type="common">Dalmatian daisy</name>
    <name type="synonym">Chrysanthemum cinerariifolium</name>
    <dbReference type="NCBI Taxonomy" id="118510"/>
    <lineage>
        <taxon>Eukaryota</taxon>
        <taxon>Viridiplantae</taxon>
        <taxon>Streptophyta</taxon>
        <taxon>Embryophyta</taxon>
        <taxon>Tracheophyta</taxon>
        <taxon>Spermatophyta</taxon>
        <taxon>Magnoliopsida</taxon>
        <taxon>eudicotyledons</taxon>
        <taxon>Gunneridae</taxon>
        <taxon>Pentapetalae</taxon>
        <taxon>asterids</taxon>
        <taxon>campanulids</taxon>
        <taxon>Asterales</taxon>
        <taxon>Asteraceae</taxon>
        <taxon>Asteroideae</taxon>
        <taxon>Anthemideae</taxon>
        <taxon>Anthemidinae</taxon>
        <taxon>Tanacetum</taxon>
    </lineage>
</organism>
<accession>A0A699HIM2</accession>
<dbReference type="PANTHER" id="PTHR36617">
    <property type="entry name" value="PROTEIN, PUTATIVE-RELATED"/>
    <property type="match status" value="1"/>
</dbReference>
<proteinExistence type="predicted"/>
<evidence type="ECO:0000313" key="2">
    <source>
        <dbReference type="EMBL" id="GEY14903.1"/>
    </source>
</evidence>
<dbReference type="EMBL" id="BKCJ010155519">
    <property type="protein sequence ID" value="GEY14903.1"/>
    <property type="molecule type" value="Genomic_DNA"/>
</dbReference>
<evidence type="ECO:0000259" key="1">
    <source>
        <dbReference type="Pfam" id="PF13966"/>
    </source>
</evidence>
<keyword evidence="2" id="KW-0548">Nucleotidyltransferase</keyword>
<keyword evidence="2" id="KW-0695">RNA-directed DNA polymerase</keyword>
<sequence>MEMASFQFSEFPMGSVPLNSIRFKVRDGSFIRFWKDTWLGNDPLYIRYNRLLHLENNKDCFISQRIFNGSWEWDWCRPITMGRSKTEFDKLIIDISNMEIDDLVESDTCVWSISNDDSFSGNSVRKHIDEHSLPSLFSCTRWYKMIPKKVIVFMWRMLLNRLPNRLNMSSHGLDIDSISCMVCNGHVESNDYIFFTCDTAVAIWNLVRSWIDLPLPRFLSCEDWTNWFDSWHVSKDKKSRMYSIFAATCWTLWHFRNNITFNSHSMRKCDIFDFIRNVSFFWIKYRGKLCISLND</sequence>
<gene>
    <name evidence="2" type="ORF">Tci_386877</name>
</gene>
<keyword evidence="2" id="KW-0808">Transferase</keyword>
<feature type="domain" description="Reverse transcriptase zinc-binding" evidence="1">
    <location>
        <begin position="126"/>
        <end position="204"/>
    </location>
</feature>
<dbReference type="GO" id="GO:0003964">
    <property type="term" value="F:RNA-directed DNA polymerase activity"/>
    <property type="evidence" value="ECO:0007669"/>
    <property type="project" value="UniProtKB-KW"/>
</dbReference>
<comment type="caution">
    <text evidence="2">The sequence shown here is derived from an EMBL/GenBank/DDBJ whole genome shotgun (WGS) entry which is preliminary data.</text>
</comment>
<dbReference type="PANTHER" id="PTHR36617:SF15">
    <property type="entry name" value="REVERSE TRANSCRIPTASE ZINC-BINDING DOMAIN-CONTAINING PROTEIN"/>
    <property type="match status" value="1"/>
</dbReference>
<dbReference type="InterPro" id="IPR026960">
    <property type="entry name" value="RVT-Znf"/>
</dbReference>
<protein>
    <submittedName>
        <fullName evidence="2">RNA-directed DNA polymerase, eukaryota</fullName>
    </submittedName>
</protein>
<reference evidence="2" key="1">
    <citation type="journal article" date="2019" name="Sci. Rep.">
        <title>Draft genome of Tanacetum cinerariifolium, the natural source of mosquito coil.</title>
        <authorList>
            <person name="Yamashiro T."/>
            <person name="Shiraishi A."/>
            <person name="Satake H."/>
            <person name="Nakayama K."/>
        </authorList>
    </citation>
    <scope>NUCLEOTIDE SEQUENCE</scope>
</reference>
<name>A0A699HIM2_TANCI</name>
<dbReference type="AlphaFoldDB" id="A0A699HIM2"/>